<evidence type="ECO:0000313" key="3">
    <source>
        <dbReference type="EMBL" id="GGD66238.1"/>
    </source>
</evidence>
<dbReference type="InterPro" id="IPR043751">
    <property type="entry name" value="DUF5696"/>
</dbReference>
<sequence length="818" mass="91165">MMKGLRANRWMALGLLAVVVFTSAVLLAVAAPSTGTAVQDEAAGEKAAPGKGGVKPQAQAGERKPDADGEAAAAAPQKQAVATAEQTAVSQEQTTDSPEQAVSKGGAKSPLPEDGMFQDAAENGRLRLKADSRSGHFIVTDKKTGQIWRSFPDPDGWDDKQNTDAWKLHLQSPFMFRYVEFNVRKDLDKESNFIAQSGKVASFDMTEDGFRIVYELPELGFVIPVQVRLKDDYVETRIVSEGLVDEKAYTKEEQEKKKDLKARLVSIRLFPFLGAATSDREDGFLLIPDGPGALIDFKKDQPDLINFYNERVYGDDWAYSYNTGFSNRQPVKMPIFGIKSGKQAVLGIIQEGMEYASVFAVPSKSFSQYNWVTAEHYFRFKFFQPTDTRRDDGFFTYNQDLTGGDRATRYYFLSGGDPGYVDMAARYRTYLTDEAGVVPLKEDKKKVPLHLNLLGADTEKGFLWDSYLPLTTTDQAKEIVQELSSLGVEDMSIAYMGWQKGGYSKYGGHFPIAGGLGGNGGMKTFVDYAHSKGFPVFLDARSYSFNNTGRDGFRKSRDGLRDLSSAVIEFKNKVMNVTLVSPRFMADVIGEDLKDAKKLEVNGFLYGDAVGSFINSDYNENKPYKRLDTRQVQEKVMQQTKEMLGSVTVTQANFYSARYAGHLDGVYSDYSYDMFVDRIVPFAQIALHGLVSYSHDYANLSGNYVQSYLKGIEYGAEPSFLITYAPSQELMKSRSLNIFYSTNYKDWTEEMVSLYQRYNEALGGVRDQFIVNHRMLTEGVYETAYSNGRRIIVNYNDTPYSGDGVSVKANDFTAAGGG</sequence>
<feature type="compositionally biased region" description="Polar residues" evidence="1">
    <location>
        <begin position="86"/>
        <end position="100"/>
    </location>
</feature>
<reference evidence="3" key="1">
    <citation type="journal article" date="2014" name="Int. J. Syst. Evol. Microbiol.">
        <title>Complete genome sequence of Corynebacterium casei LMG S-19264T (=DSM 44701T), isolated from a smear-ripened cheese.</title>
        <authorList>
            <consortium name="US DOE Joint Genome Institute (JGI-PGF)"/>
            <person name="Walter F."/>
            <person name="Albersmeier A."/>
            <person name="Kalinowski J."/>
            <person name="Ruckert C."/>
        </authorList>
    </citation>
    <scope>NUCLEOTIDE SEQUENCE</scope>
    <source>
        <strain evidence="3">CGMCC 1.15178</strain>
    </source>
</reference>
<feature type="compositionally biased region" description="Low complexity" evidence="1">
    <location>
        <begin position="70"/>
        <end position="85"/>
    </location>
</feature>
<protein>
    <submittedName>
        <fullName evidence="3">Uncharacterized protein</fullName>
    </submittedName>
</protein>
<dbReference type="AlphaFoldDB" id="A0A917DT48"/>
<gene>
    <name evidence="3" type="ORF">GCM10010911_25000</name>
</gene>
<organism evidence="3 4">
    <name type="scientific">Paenibacillus nasutitermitis</name>
    <dbReference type="NCBI Taxonomy" id="1652958"/>
    <lineage>
        <taxon>Bacteria</taxon>
        <taxon>Bacillati</taxon>
        <taxon>Bacillota</taxon>
        <taxon>Bacilli</taxon>
        <taxon>Bacillales</taxon>
        <taxon>Paenibacillaceae</taxon>
        <taxon>Paenibacillus</taxon>
    </lineage>
</organism>
<evidence type="ECO:0000313" key="4">
    <source>
        <dbReference type="Proteomes" id="UP000612456"/>
    </source>
</evidence>
<proteinExistence type="predicted"/>
<feature type="region of interest" description="Disordered" evidence="1">
    <location>
        <begin position="34"/>
        <end position="117"/>
    </location>
</feature>
<evidence type="ECO:0000256" key="2">
    <source>
        <dbReference type="SAM" id="SignalP"/>
    </source>
</evidence>
<reference evidence="3" key="2">
    <citation type="submission" date="2020-09" db="EMBL/GenBank/DDBJ databases">
        <authorList>
            <person name="Sun Q."/>
            <person name="Zhou Y."/>
        </authorList>
    </citation>
    <scope>NUCLEOTIDE SEQUENCE</scope>
    <source>
        <strain evidence="3">CGMCC 1.15178</strain>
    </source>
</reference>
<keyword evidence="4" id="KW-1185">Reference proteome</keyword>
<dbReference type="Proteomes" id="UP000612456">
    <property type="component" value="Unassembled WGS sequence"/>
</dbReference>
<accession>A0A917DT48</accession>
<feature type="signal peptide" evidence="2">
    <location>
        <begin position="1"/>
        <end position="30"/>
    </location>
</feature>
<dbReference type="Pfam" id="PF18952">
    <property type="entry name" value="DUF5696"/>
    <property type="match status" value="1"/>
</dbReference>
<comment type="caution">
    <text evidence="3">The sequence shown here is derived from an EMBL/GenBank/DDBJ whole genome shotgun (WGS) entry which is preliminary data.</text>
</comment>
<dbReference type="EMBL" id="BMHP01000002">
    <property type="protein sequence ID" value="GGD66238.1"/>
    <property type="molecule type" value="Genomic_DNA"/>
</dbReference>
<name>A0A917DT48_9BACL</name>
<evidence type="ECO:0000256" key="1">
    <source>
        <dbReference type="SAM" id="MobiDB-lite"/>
    </source>
</evidence>
<keyword evidence="2" id="KW-0732">Signal</keyword>
<feature type="chain" id="PRO_5038054285" evidence="2">
    <location>
        <begin position="31"/>
        <end position="818"/>
    </location>
</feature>